<protein>
    <submittedName>
        <fullName evidence="2">Uncharacterized protein</fullName>
    </submittedName>
</protein>
<dbReference type="AlphaFoldDB" id="A0A6C2CDI3"/>
<gene>
    <name evidence="2" type="ORF">ETQ85_24215</name>
</gene>
<evidence type="ECO:0000313" key="2">
    <source>
        <dbReference type="EMBL" id="TYC51579.1"/>
    </source>
</evidence>
<keyword evidence="3" id="KW-1185">Reference proteome</keyword>
<sequence length="93" mass="8909">MTVTGPLTLGAGVKVSVPSGLMVTVPLVGSTLAELTVRGSPSGSLSLPSTVKVTGVSSGVLLVSAMATGASLTAATLIVAVAVEVPPLPSLIV</sequence>
<dbReference type="EMBL" id="SDKK01000040">
    <property type="protein sequence ID" value="TYC51579.1"/>
    <property type="molecule type" value="Genomic_DNA"/>
</dbReference>
<keyword evidence="1" id="KW-0812">Transmembrane</keyword>
<evidence type="ECO:0000256" key="1">
    <source>
        <dbReference type="SAM" id="Phobius"/>
    </source>
</evidence>
<keyword evidence="1" id="KW-1133">Transmembrane helix</keyword>
<accession>A0A6C2CDI3</accession>
<dbReference type="Proteomes" id="UP000389128">
    <property type="component" value="Unassembled WGS sequence"/>
</dbReference>
<evidence type="ECO:0000313" key="3">
    <source>
        <dbReference type="Proteomes" id="UP000389128"/>
    </source>
</evidence>
<proteinExistence type="predicted"/>
<reference evidence="2 3" key="1">
    <citation type="submission" date="2019-01" db="EMBL/GenBank/DDBJ databases">
        <title>Zoogloea oleivorans genome sequencing and assembly.</title>
        <authorList>
            <person name="Tancsics A."/>
            <person name="Farkas M."/>
            <person name="Kriszt B."/>
            <person name="Maroti G."/>
            <person name="Horvath B."/>
        </authorList>
    </citation>
    <scope>NUCLEOTIDE SEQUENCE [LARGE SCALE GENOMIC DNA]</scope>
    <source>
        <strain evidence="2 3">Buc</strain>
    </source>
</reference>
<keyword evidence="1" id="KW-0472">Membrane</keyword>
<name>A0A6C2CDI3_9RHOO</name>
<comment type="caution">
    <text evidence="2">The sequence shown here is derived from an EMBL/GenBank/DDBJ whole genome shotgun (WGS) entry which is preliminary data.</text>
</comment>
<feature type="transmembrane region" description="Helical" evidence="1">
    <location>
        <begin position="58"/>
        <end position="83"/>
    </location>
</feature>
<organism evidence="2 3">
    <name type="scientific">Zoogloea oleivorans</name>
    <dbReference type="NCBI Taxonomy" id="1552750"/>
    <lineage>
        <taxon>Bacteria</taxon>
        <taxon>Pseudomonadati</taxon>
        <taxon>Pseudomonadota</taxon>
        <taxon>Betaproteobacteria</taxon>
        <taxon>Rhodocyclales</taxon>
        <taxon>Zoogloeaceae</taxon>
        <taxon>Zoogloea</taxon>
    </lineage>
</organism>